<dbReference type="Gene3D" id="2.40.70.10">
    <property type="entry name" value="Acid Proteases"/>
    <property type="match status" value="1"/>
</dbReference>
<proteinExistence type="predicted"/>
<dbReference type="Pfam" id="PF13650">
    <property type="entry name" value="Asp_protease_2"/>
    <property type="match status" value="1"/>
</dbReference>
<dbReference type="EMBL" id="VCKW01000010">
    <property type="protein sequence ID" value="TMR06738.1"/>
    <property type="molecule type" value="Genomic_DNA"/>
</dbReference>
<keyword evidence="2" id="KW-1185">Reference proteome</keyword>
<dbReference type="RefSeq" id="WP_138643570.1">
    <property type="nucleotide sequence ID" value="NZ_VCKW01000010.1"/>
</dbReference>
<sequence length="433" mass="47196">MAGDGEWDRRSLLRGAVVVAGAAATTPLLGQAATARADGGDADALFKAGNFEKAGRAYEEILKKDPTNLHAARRRGYVGLLANRFPDAEKYLKMALQLAPGDRDTNYYLADCYIRQDKFSLSAPHWQAIGEDAYAKWFAAVRGEAYQIHGDVGRVPFQQMDPMPLVEASVNGGPPKRFAFYTGAPNLGVTATMAKEAGLSPVASQKIDFEDGAVWAHYGVLDSFKLGGIELRNVPVGWWSTESGEDVDTESDGMIGTWVFYHLLTTFDYAGRSLILRRRTPESARNARAAAARAGVKPLPLWLAREQYVHSRGSIAGSGSRVVGVNFGGRGGESAAVVFGETAEQLQIRTDHDRPIETFAQSHPAVTYPCYPKEIRLGDAVAKEVYCETNPKAVLAPHGFDVPAAFFHCFHKPYNVTLDFTDMNLYVVRGKAT</sequence>
<dbReference type="PROSITE" id="PS51318">
    <property type="entry name" value="TAT"/>
    <property type="match status" value="1"/>
</dbReference>
<dbReference type="Pfam" id="PF13432">
    <property type="entry name" value="TPR_16"/>
    <property type="match status" value="1"/>
</dbReference>
<dbReference type="Proteomes" id="UP000309174">
    <property type="component" value="Unassembled WGS sequence"/>
</dbReference>
<dbReference type="OrthoDB" id="3449821at2"/>
<protein>
    <submittedName>
        <fullName evidence="1">Tetratricopeptide repeat protein</fullName>
    </submittedName>
</protein>
<accession>A0A5C4JJD3</accession>
<name>A0A5C4JJD3_9ACTN</name>
<comment type="caution">
    <text evidence="1">The sequence shown here is derived from an EMBL/GenBank/DDBJ whole genome shotgun (WGS) entry which is preliminary data.</text>
</comment>
<dbReference type="InterPro" id="IPR021109">
    <property type="entry name" value="Peptidase_aspartic_dom_sf"/>
</dbReference>
<reference evidence="1 2" key="1">
    <citation type="submission" date="2019-05" db="EMBL/GenBank/DDBJ databases">
        <title>Draft genome sequence of Actinomadura sp. 14C53.</title>
        <authorList>
            <person name="Saricaoglu S."/>
            <person name="Isik K."/>
        </authorList>
    </citation>
    <scope>NUCLEOTIDE SEQUENCE [LARGE SCALE GENOMIC DNA]</scope>
    <source>
        <strain evidence="1 2">14C53</strain>
    </source>
</reference>
<evidence type="ECO:0000313" key="2">
    <source>
        <dbReference type="Proteomes" id="UP000309174"/>
    </source>
</evidence>
<organism evidence="1 2">
    <name type="scientific">Actinomadura soli</name>
    <dbReference type="NCBI Taxonomy" id="2508997"/>
    <lineage>
        <taxon>Bacteria</taxon>
        <taxon>Bacillati</taxon>
        <taxon>Actinomycetota</taxon>
        <taxon>Actinomycetes</taxon>
        <taxon>Streptosporangiales</taxon>
        <taxon>Thermomonosporaceae</taxon>
        <taxon>Actinomadura</taxon>
    </lineage>
</organism>
<dbReference type="InterPro" id="IPR011990">
    <property type="entry name" value="TPR-like_helical_dom_sf"/>
</dbReference>
<evidence type="ECO:0000313" key="1">
    <source>
        <dbReference type="EMBL" id="TMR06738.1"/>
    </source>
</evidence>
<dbReference type="AlphaFoldDB" id="A0A5C4JJD3"/>
<dbReference type="InterPro" id="IPR006311">
    <property type="entry name" value="TAT_signal"/>
</dbReference>
<dbReference type="Gene3D" id="1.25.40.10">
    <property type="entry name" value="Tetratricopeptide repeat domain"/>
    <property type="match status" value="1"/>
</dbReference>
<gene>
    <name evidence="1" type="ORF">ETD83_03475</name>
</gene>
<dbReference type="SUPFAM" id="SSF48452">
    <property type="entry name" value="TPR-like"/>
    <property type="match status" value="1"/>
</dbReference>